<keyword evidence="4 7" id="KW-0689">Ribosomal protein</keyword>
<feature type="compositionally biased region" description="Basic residues" evidence="8">
    <location>
        <begin position="210"/>
        <end position="220"/>
    </location>
</feature>
<dbReference type="Pfam" id="PF03947">
    <property type="entry name" value="Ribosomal_L2_C"/>
    <property type="match status" value="1"/>
</dbReference>
<dbReference type="GO" id="GO:0019843">
    <property type="term" value="F:rRNA binding"/>
    <property type="evidence" value="ECO:0007669"/>
    <property type="project" value="UniProtKB-UniRule"/>
</dbReference>
<comment type="similarity">
    <text evidence="1 7">Belongs to the universal ribosomal protein uL2 family.</text>
</comment>
<protein>
    <recommendedName>
        <fullName evidence="6 7">Large ribosomal subunit protein uL2</fullName>
    </recommendedName>
</protein>
<organism evidence="11 12">
    <name type="scientific">Devosia ureilytica</name>
    <dbReference type="NCBI Taxonomy" id="2952754"/>
    <lineage>
        <taxon>Bacteria</taxon>
        <taxon>Pseudomonadati</taxon>
        <taxon>Pseudomonadota</taxon>
        <taxon>Alphaproteobacteria</taxon>
        <taxon>Hyphomicrobiales</taxon>
        <taxon>Devosiaceae</taxon>
        <taxon>Devosia</taxon>
    </lineage>
</organism>
<feature type="region of interest" description="Disordered" evidence="8">
    <location>
        <begin position="201"/>
        <end position="279"/>
    </location>
</feature>
<dbReference type="InterPro" id="IPR002171">
    <property type="entry name" value="Ribosomal_uL2"/>
</dbReference>
<dbReference type="RefSeq" id="WP_254672684.1">
    <property type="nucleotide sequence ID" value="NZ_JAMWDU010000001.1"/>
</dbReference>
<dbReference type="HAMAP" id="MF_01320_B">
    <property type="entry name" value="Ribosomal_uL2_B"/>
    <property type="match status" value="1"/>
</dbReference>
<dbReference type="GO" id="GO:0015934">
    <property type="term" value="C:large ribosomal subunit"/>
    <property type="evidence" value="ECO:0007669"/>
    <property type="project" value="InterPro"/>
</dbReference>
<evidence type="ECO:0000256" key="2">
    <source>
        <dbReference type="ARBA" id="ARBA00022730"/>
    </source>
</evidence>
<dbReference type="SUPFAM" id="SSF50249">
    <property type="entry name" value="Nucleic acid-binding proteins"/>
    <property type="match status" value="1"/>
</dbReference>
<feature type="compositionally biased region" description="Basic residues" evidence="8">
    <location>
        <begin position="270"/>
        <end position="279"/>
    </location>
</feature>
<dbReference type="InterPro" id="IPR005880">
    <property type="entry name" value="Ribosomal_uL2_bac/org-type"/>
</dbReference>
<keyword evidence="3 7" id="KW-0694">RNA-binding</keyword>
<keyword evidence="12" id="KW-1185">Reference proteome</keyword>
<dbReference type="FunFam" id="2.30.30.30:FF:000001">
    <property type="entry name" value="50S ribosomal protein L2"/>
    <property type="match status" value="1"/>
</dbReference>
<dbReference type="InterPro" id="IPR022666">
    <property type="entry name" value="Ribosomal_uL2_RNA-bd_dom"/>
</dbReference>
<dbReference type="AlphaFoldDB" id="A0A9Q4FRE2"/>
<dbReference type="PIRSF" id="PIRSF002158">
    <property type="entry name" value="Ribosomal_L2"/>
    <property type="match status" value="1"/>
</dbReference>
<dbReference type="GO" id="GO:0016740">
    <property type="term" value="F:transferase activity"/>
    <property type="evidence" value="ECO:0007669"/>
    <property type="project" value="InterPro"/>
</dbReference>
<dbReference type="GO" id="GO:0002181">
    <property type="term" value="P:cytoplasmic translation"/>
    <property type="evidence" value="ECO:0007669"/>
    <property type="project" value="TreeGrafter"/>
</dbReference>
<feature type="domain" description="Large ribosomal subunit protein uL2 RNA-binding" evidence="10">
    <location>
        <begin position="42"/>
        <end position="118"/>
    </location>
</feature>
<evidence type="ECO:0000256" key="7">
    <source>
        <dbReference type="HAMAP-Rule" id="MF_01320"/>
    </source>
</evidence>
<dbReference type="InterPro" id="IPR012340">
    <property type="entry name" value="NA-bd_OB-fold"/>
</dbReference>
<dbReference type="SMART" id="SM01383">
    <property type="entry name" value="Ribosomal_L2"/>
    <property type="match status" value="1"/>
</dbReference>
<dbReference type="FunFam" id="4.10.950.10:FF:000001">
    <property type="entry name" value="50S ribosomal protein L2"/>
    <property type="match status" value="1"/>
</dbReference>
<comment type="caution">
    <text evidence="11">The sequence shown here is derived from an EMBL/GenBank/DDBJ whole genome shotgun (WGS) entry which is preliminary data.</text>
</comment>
<dbReference type="Pfam" id="PF00181">
    <property type="entry name" value="Ribosomal_L2_N"/>
    <property type="match status" value="1"/>
</dbReference>
<dbReference type="Gene3D" id="2.30.30.30">
    <property type="match status" value="1"/>
</dbReference>
<evidence type="ECO:0000256" key="8">
    <source>
        <dbReference type="SAM" id="MobiDB-lite"/>
    </source>
</evidence>
<dbReference type="InterPro" id="IPR022671">
    <property type="entry name" value="Ribosomal_uL2_CS"/>
</dbReference>
<evidence type="ECO:0000259" key="9">
    <source>
        <dbReference type="SMART" id="SM01382"/>
    </source>
</evidence>
<dbReference type="InterPro" id="IPR008991">
    <property type="entry name" value="Translation_prot_SH3-like_sf"/>
</dbReference>
<evidence type="ECO:0000259" key="10">
    <source>
        <dbReference type="SMART" id="SM01383"/>
    </source>
</evidence>
<name>A0A9Q4FRE2_9HYPH</name>
<dbReference type="SMART" id="SM01382">
    <property type="entry name" value="Ribosomal_L2_C"/>
    <property type="match status" value="1"/>
</dbReference>
<gene>
    <name evidence="7 11" type="primary">rplB</name>
    <name evidence="11" type="ORF">NF348_03350</name>
</gene>
<evidence type="ECO:0000256" key="5">
    <source>
        <dbReference type="ARBA" id="ARBA00023274"/>
    </source>
</evidence>
<evidence type="ECO:0000313" key="11">
    <source>
        <dbReference type="EMBL" id="MCP8886132.1"/>
    </source>
</evidence>
<evidence type="ECO:0000256" key="4">
    <source>
        <dbReference type="ARBA" id="ARBA00022980"/>
    </source>
</evidence>
<dbReference type="InterPro" id="IPR014726">
    <property type="entry name" value="Ribosomal_uL2_dom3"/>
</dbReference>
<dbReference type="InterPro" id="IPR022669">
    <property type="entry name" value="Ribosomal_uL2_C"/>
</dbReference>
<evidence type="ECO:0000256" key="1">
    <source>
        <dbReference type="ARBA" id="ARBA00005636"/>
    </source>
</evidence>
<comment type="subunit">
    <text evidence="7">Part of the 50S ribosomal subunit. Forms a bridge to the 30S subunit in the 70S ribosome.</text>
</comment>
<accession>A0A9Q4FRE2</accession>
<sequence length="279" mass="30559">MALKTYNPTSEGRRTLVTTDRSDLWKGAPVKALTEGLSKSGGRNNRGRITAFHRGGGHKRSYRMVDFKRVKFDAVGTVERLEYDPNRTAWIALIKYEDGELAYIVAPQRLGAGDKVISSLNGADVKPGNTMPLERMPVGTIVHNIELKPRKGGQVARSAGAYAQYVGRDQGWAILRLNSGEQRRVHGTCLATVGAVSNQDHANTSLGKAGRNRWLGRKPVNRGVTMNPVDHPHGGGEGRTSGGRHPVSPWGKPTKGKRTRSNKATDKFIVRSRHVKKGR</sequence>
<dbReference type="EMBL" id="JAMWDU010000001">
    <property type="protein sequence ID" value="MCP8886132.1"/>
    <property type="molecule type" value="Genomic_DNA"/>
</dbReference>
<evidence type="ECO:0000256" key="6">
    <source>
        <dbReference type="ARBA" id="ARBA00035242"/>
    </source>
</evidence>
<evidence type="ECO:0000256" key="3">
    <source>
        <dbReference type="ARBA" id="ARBA00022884"/>
    </source>
</evidence>
<feature type="domain" description="Large ribosomal subunit protein uL2 C-terminal" evidence="9">
    <location>
        <begin position="125"/>
        <end position="253"/>
    </location>
</feature>
<dbReference type="GO" id="GO:0003735">
    <property type="term" value="F:structural constituent of ribosome"/>
    <property type="evidence" value="ECO:0007669"/>
    <property type="project" value="InterPro"/>
</dbReference>
<dbReference type="PANTHER" id="PTHR13691:SF5">
    <property type="entry name" value="LARGE RIBOSOMAL SUBUNIT PROTEIN UL2M"/>
    <property type="match status" value="1"/>
</dbReference>
<keyword evidence="5 7" id="KW-0687">Ribonucleoprotein</keyword>
<evidence type="ECO:0000313" key="12">
    <source>
        <dbReference type="Proteomes" id="UP001060275"/>
    </source>
</evidence>
<dbReference type="SUPFAM" id="SSF50104">
    <property type="entry name" value="Translation proteins SH3-like domain"/>
    <property type="match status" value="1"/>
</dbReference>
<dbReference type="NCBIfam" id="TIGR01171">
    <property type="entry name" value="rplB_bact"/>
    <property type="match status" value="1"/>
</dbReference>
<keyword evidence="2 7" id="KW-0699">rRNA-binding</keyword>
<reference evidence="11" key="1">
    <citation type="submission" date="2022-06" db="EMBL/GenBank/DDBJ databases">
        <title>Devosia sp. XJ19-45 genome assembly.</title>
        <authorList>
            <person name="Li B."/>
            <person name="Cai M."/>
            <person name="Nie G."/>
            <person name="Li W."/>
        </authorList>
    </citation>
    <scope>NUCLEOTIDE SEQUENCE</scope>
    <source>
        <strain evidence="11">XJ19-45</strain>
    </source>
</reference>
<dbReference type="PROSITE" id="PS00467">
    <property type="entry name" value="RIBOSOMAL_L2"/>
    <property type="match status" value="1"/>
</dbReference>
<proteinExistence type="inferred from homology"/>
<dbReference type="Gene3D" id="4.10.950.10">
    <property type="entry name" value="Ribosomal protein L2, domain 3"/>
    <property type="match status" value="1"/>
</dbReference>
<dbReference type="PANTHER" id="PTHR13691">
    <property type="entry name" value="RIBOSOMAL PROTEIN L2"/>
    <property type="match status" value="1"/>
</dbReference>
<comment type="function">
    <text evidence="7">One of the primary rRNA binding proteins. Required for association of the 30S and 50S subunits to form the 70S ribosome, for tRNA binding and peptide bond formation. It has been suggested to have peptidyltransferase activity; this is somewhat controversial. Makes several contacts with the 16S rRNA in the 70S ribosome.</text>
</comment>
<dbReference type="Proteomes" id="UP001060275">
    <property type="component" value="Unassembled WGS sequence"/>
</dbReference>
<dbReference type="Gene3D" id="2.40.50.140">
    <property type="entry name" value="Nucleic acid-binding proteins"/>
    <property type="match status" value="1"/>
</dbReference>
<dbReference type="InterPro" id="IPR014722">
    <property type="entry name" value="Rib_uL2_dom2"/>
</dbReference>